<feature type="compositionally biased region" description="Low complexity" evidence="1">
    <location>
        <begin position="364"/>
        <end position="375"/>
    </location>
</feature>
<feature type="compositionally biased region" description="Low complexity" evidence="1">
    <location>
        <begin position="196"/>
        <end position="241"/>
    </location>
</feature>
<evidence type="ECO:0000313" key="5">
    <source>
        <dbReference type="Proteomes" id="UP000559256"/>
    </source>
</evidence>
<keyword evidence="2" id="KW-1133">Transmembrane helix</keyword>
<organism evidence="4 5">
    <name type="scientific">Tetrapyrgos nigripes</name>
    <dbReference type="NCBI Taxonomy" id="182062"/>
    <lineage>
        <taxon>Eukaryota</taxon>
        <taxon>Fungi</taxon>
        <taxon>Dikarya</taxon>
        <taxon>Basidiomycota</taxon>
        <taxon>Agaricomycotina</taxon>
        <taxon>Agaricomycetes</taxon>
        <taxon>Agaricomycetidae</taxon>
        <taxon>Agaricales</taxon>
        <taxon>Marasmiineae</taxon>
        <taxon>Marasmiaceae</taxon>
        <taxon>Tetrapyrgos</taxon>
    </lineage>
</organism>
<feature type="region of interest" description="Disordered" evidence="1">
    <location>
        <begin position="316"/>
        <end position="386"/>
    </location>
</feature>
<dbReference type="PANTHER" id="PTHR16861">
    <property type="entry name" value="GLYCOPROTEIN 38"/>
    <property type="match status" value="1"/>
</dbReference>
<feature type="signal peptide" evidence="3">
    <location>
        <begin position="1"/>
        <end position="32"/>
    </location>
</feature>
<dbReference type="PANTHER" id="PTHR16861:SF4">
    <property type="entry name" value="SH3 DOMAIN PROTEIN (AFU_ORTHOLOGUE AFUA_1G13610)"/>
    <property type="match status" value="1"/>
</dbReference>
<evidence type="ECO:0008006" key="6">
    <source>
        <dbReference type="Google" id="ProtNLM"/>
    </source>
</evidence>
<dbReference type="AlphaFoldDB" id="A0A8H5LYR9"/>
<protein>
    <recommendedName>
        <fullName evidence="6">Mid2 domain-containing protein</fullName>
    </recommendedName>
</protein>
<name>A0A8H5LYR9_9AGAR</name>
<feature type="transmembrane region" description="Helical" evidence="2">
    <location>
        <begin position="252"/>
        <end position="274"/>
    </location>
</feature>
<feature type="region of interest" description="Disordered" evidence="1">
    <location>
        <begin position="192"/>
        <end position="241"/>
    </location>
</feature>
<comment type="caution">
    <text evidence="4">The sequence shown here is derived from an EMBL/GenBank/DDBJ whole genome shotgun (WGS) entry which is preliminary data.</text>
</comment>
<keyword evidence="2" id="KW-0472">Membrane</keyword>
<evidence type="ECO:0000256" key="2">
    <source>
        <dbReference type="SAM" id="Phobius"/>
    </source>
</evidence>
<proteinExistence type="predicted"/>
<keyword evidence="5" id="KW-1185">Reference proteome</keyword>
<evidence type="ECO:0000313" key="4">
    <source>
        <dbReference type="EMBL" id="KAF5374331.1"/>
    </source>
</evidence>
<dbReference type="Proteomes" id="UP000559256">
    <property type="component" value="Unassembled WGS sequence"/>
</dbReference>
<dbReference type="EMBL" id="JAACJM010000002">
    <property type="protein sequence ID" value="KAF5374331.1"/>
    <property type="molecule type" value="Genomic_DNA"/>
</dbReference>
<dbReference type="OrthoDB" id="2757214at2759"/>
<evidence type="ECO:0000256" key="3">
    <source>
        <dbReference type="SAM" id="SignalP"/>
    </source>
</evidence>
<sequence length="386" mass="41527">MLKPGTLSLRLGCIHILAFLVYFCLTLSTALAGNTTCVDSGLDWYYNLVGESPCVTYERIRQICNPNYEVPTFSLVAPPDVCNDQVHDCCCNEIAFMLSMFCLNCQQGFSKSSSGYDAPKGTYQSYLKGGGDSFCSPNSNDSFPTKVQTAVCNKQIRVLNGLYGTRWSEGDWYYVYTLEYISEKAATDGPGKEMFSNGNCNDTTSNNTTSESSLPASSTGTPSDTSNTTTSTSLSSSNGDDISKSASLARGAIAGISIGAVILVGLIGVLWWLVRKERRQRKVYQYHDSTAQSGGYGHWLINPFVVDRDMAERPHAIEGSSAVTQSSSTDAKRLRAGVVTPPTPTSRGGRKNIPAAETLRHTDGGPVPVSPSPSGRLPPAYGEQVS</sequence>
<evidence type="ECO:0000256" key="1">
    <source>
        <dbReference type="SAM" id="MobiDB-lite"/>
    </source>
</evidence>
<feature type="chain" id="PRO_5034323422" description="Mid2 domain-containing protein" evidence="3">
    <location>
        <begin position="33"/>
        <end position="386"/>
    </location>
</feature>
<gene>
    <name evidence="4" type="ORF">D9758_004679</name>
</gene>
<keyword evidence="3" id="KW-0732">Signal</keyword>
<reference evidence="4 5" key="1">
    <citation type="journal article" date="2020" name="ISME J.">
        <title>Uncovering the hidden diversity of litter-decomposition mechanisms in mushroom-forming fungi.</title>
        <authorList>
            <person name="Floudas D."/>
            <person name="Bentzer J."/>
            <person name="Ahren D."/>
            <person name="Johansson T."/>
            <person name="Persson P."/>
            <person name="Tunlid A."/>
        </authorList>
    </citation>
    <scope>NUCLEOTIDE SEQUENCE [LARGE SCALE GENOMIC DNA]</scope>
    <source>
        <strain evidence="4 5">CBS 291.85</strain>
    </source>
</reference>
<accession>A0A8H5LYR9</accession>
<keyword evidence="2" id="KW-0812">Transmembrane</keyword>